<dbReference type="PROSITE" id="PS51456">
    <property type="entry name" value="MYOSIN_MOTOR"/>
    <property type="match status" value="1"/>
</dbReference>
<organism evidence="10 11">
    <name type="scientific">Trypanosoma conorhini</name>
    <dbReference type="NCBI Taxonomy" id="83891"/>
    <lineage>
        <taxon>Eukaryota</taxon>
        <taxon>Discoba</taxon>
        <taxon>Euglenozoa</taxon>
        <taxon>Kinetoplastea</taxon>
        <taxon>Metakinetoplastina</taxon>
        <taxon>Trypanosomatida</taxon>
        <taxon>Trypanosomatidae</taxon>
        <taxon>Trypanosoma</taxon>
    </lineage>
</organism>
<keyword evidence="11" id="KW-1185">Reference proteome</keyword>
<dbReference type="CDD" id="cd00124">
    <property type="entry name" value="MYSc"/>
    <property type="match status" value="1"/>
</dbReference>
<name>A0A422PH30_9TRYP</name>
<comment type="caution">
    <text evidence="10">The sequence shown here is derived from an EMBL/GenBank/DDBJ whole genome shotgun (WGS) entry which is preliminary data.</text>
</comment>
<dbReference type="PANTHER" id="PTHR13140">
    <property type="entry name" value="MYOSIN"/>
    <property type="match status" value="1"/>
</dbReference>
<evidence type="ECO:0000256" key="8">
    <source>
        <dbReference type="SAM" id="MobiDB-lite"/>
    </source>
</evidence>
<dbReference type="GO" id="GO:0016020">
    <property type="term" value="C:membrane"/>
    <property type="evidence" value="ECO:0007669"/>
    <property type="project" value="TreeGrafter"/>
</dbReference>
<evidence type="ECO:0000256" key="4">
    <source>
        <dbReference type="ARBA" id="ARBA00023175"/>
    </source>
</evidence>
<dbReference type="OrthoDB" id="6108017at2759"/>
<dbReference type="PANTHER" id="PTHR13140:SF706">
    <property type="entry name" value="DILUTE CLASS UNCONVENTIONAL MYOSIN, ISOFORM C"/>
    <property type="match status" value="1"/>
</dbReference>
<gene>
    <name evidence="10" type="ORF">Tco025E_04956</name>
</gene>
<dbReference type="GeneID" id="40318567"/>
<dbReference type="Gene3D" id="3.40.850.10">
    <property type="entry name" value="Kinesin motor domain"/>
    <property type="match status" value="1"/>
</dbReference>
<reference evidence="10 11" key="1">
    <citation type="journal article" date="2018" name="BMC Genomics">
        <title>Genomic comparison of Trypanosoma conorhini and Trypanosoma rangeli to Trypanosoma cruzi strains of high and low virulence.</title>
        <authorList>
            <person name="Bradwell K.R."/>
            <person name="Koparde V.N."/>
            <person name="Matveyev A.V."/>
            <person name="Serrano M.G."/>
            <person name="Alves J.M."/>
            <person name="Parikh H."/>
            <person name="Huang B."/>
            <person name="Lee V."/>
            <person name="Espinosa-Alvarez O."/>
            <person name="Ortiz P.A."/>
            <person name="Costa-Martins A.G."/>
            <person name="Teixeira M.M."/>
            <person name="Buck G.A."/>
        </authorList>
    </citation>
    <scope>NUCLEOTIDE SEQUENCE [LARGE SCALE GENOMIC DNA]</scope>
    <source>
        <strain evidence="10 11">025E</strain>
    </source>
</reference>
<evidence type="ECO:0000313" key="11">
    <source>
        <dbReference type="Proteomes" id="UP000284403"/>
    </source>
</evidence>
<dbReference type="SMART" id="SM00242">
    <property type="entry name" value="MYSc"/>
    <property type="match status" value="1"/>
</dbReference>
<dbReference type="Proteomes" id="UP000284403">
    <property type="component" value="Unassembled WGS sequence"/>
</dbReference>
<feature type="region of interest" description="Disordered" evidence="8">
    <location>
        <begin position="1367"/>
        <end position="1392"/>
    </location>
</feature>
<dbReference type="Gene3D" id="1.20.120.720">
    <property type="entry name" value="Myosin VI head, motor domain, U50 subdomain"/>
    <property type="match status" value="1"/>
</dbReference>
<sequence>MAGVSLTSHEGYHVGDAVYFNHPTECWVRGTLTTIIRVTKKDGFTHVLYGCSAVVSARYLPSLSENPSLVHVYPLQQQDVHHIIESCVEPTEHNTLNDLLDLSYLHDATLLEQVRVRYYENLIYTHIGPITLALNPYDFTLPNYTDNNMAKYVMEGPKVIDAPSKNLPHAWTVAHYSYWRMCSDKRNQSVIVSGESGAGKTETAKIVVKYIGVVSTAQCSLQEKSGAEELTHKVNLTSPILEAFGNAKTKKNDNSSRFGKFMKVFFKQSPTGGVMTGASITVYLLERSRIVTHSKGERGYHSFYQLLASNGDAVKNRRLNKLQLSCAEDYRCTAVGNATTIEGVNDAKDFEDVMRAMEFVGMTEAECNAVWNTVGAVLHLLSLEFKALTDDECCVDMTAQNTAVHVRMAKELLGLPDDTFFKELVTTTQLTRGETIVRKLRVAQALDLCEGIAKVLYEALFLWLVGRINELIKSPSEDEREEMPWIGLLDIFGFENFSNGNSFEQLCINLANEALQNHYNSIVFTRDIEECHKEGINTEGVVFYDNQPCMDLICGVDFSGCGPGGSSRTTNKMSILHLLDEESSLAKGSDLAFREKVCDAYGGRLLDGKGGHPNFLRVKTDRSSFVVRHYAGNVTYNVEGFRAKNCDATKQTLKDAICSSTIPFVASLLDRKASGAGMAGKATVSAFFKKQLVQLMTELNGTHPHWIRCIKPHVSKKPRMFNGCEVMTQMRSAGVLETIKIRQNSFSVRLPFADFLRAHKVLTLELHPSVLAFCRSLSVTLAGFQAPFPANASEGEMVREILRRAGSDSNSQGQVGRTKVFLRMETSQHLASIVRTAQKGCLLMIQAATRWTSSCGTAHRKYLRHQLQLVAAALRSICSQLWMRRMELRQKENYFLTVFRWILLVQNAEAERRSCLEEEEGTTHLLLLHSADKERDAITHLLLKRREEEDAAIQRALIIMESEARCALEKDGVVSLKCLYEAMGLIILEENARDDLELEETMERRSTLEHAQREMNRHLALWFVHVTEKQRLELLETEGAHRRRTTEEESTTFALLCGLHRLLLSETMARGFLLEEESDAFSDWRQGWDSEWLRMEKLWLARNCITGRRMILLLQKSEVEARRRVEYLYNHSVVELLEAAVQGEARALESERERLALEEEERRLLEEEAHFIANEEERRRFNAIREAAQQHWSNLLEEERLVKEIKRVEKANQTILAAKAELTREYTLLCRRKEIAGGRSSPMANKFRDMRELEEHRHHQKALSHKLATNQKLLLDMERNLMVFRSKTSLRPPSRQTPSLVQSTSSPQPREDISLHALQHVSVSGEGSLHLIHRMHLMKGLANSRARESSRMPGALTAANRLEVYRKSRERRKREASAAQITKTKAPSPCSDCAEREMRTRLTSAQRPPPVDYCLQRNPFEDDWAPAPPDADALYWVSTPQGERVPLLPVEKYNFSGPRDNDTNGCGCRDYRDPYLYCFAR</sequence>
<evidence type="ECO:0000256" key="7">
    <source>
        <dbReference type="SAM" id="Coils"/>
    </source>
</evidence>
<keyword evidence="2 6" id="KW-0067">ATP-binding</keyword>
<dbReference type="Gene3D" id="1.10.10.820">
    <property type="match status" value="1"/>
</dbReference>
<evidence type="ECO:0000259" key="9">
    <source>
        <dbReference type="PROSITE" id="PS51456"/>
    </source>
</evidence>
<keyword evidence="3 6" id="KW-0518">Myosin</keyword>
<dbReference type="GO" id="GO:0016459">
    <property type="term" value="C:myosin complex"/>
    <property type="evidence" value="ECO:0007669"/>
    <property type="project" value="UniProtKB-KW"/>
</dbReference>
<accession>A0A422PH30</accession>
<dbReference type="RefSeq" id="XP_029228004.1">
    <property type="nucleotide sequence ID" value="XM_029371861.1"/>
</dbReference>
<feature type="region of interest" description="Actin-binding" evidence="6">
    <location>
        <begin position="692"/>
        <end position="714"/>
    </location>
</feature>
<feature type="coiled-coil region" evidence="7">
    <location>
        <begin position="1138"/>
        <end position="1175"/>
    </location>
</feature>
<evidence type="ECO:0000313" key="10">
    <source>
        <dbReference type="EMBL" id="RNF17024.1"/>
    </source>
</evidence>
<keyword evidence="7" id="KW-0175">Coiled coil</keyword>
<keyword evidence="5 6" id="KW-0009">Actin-binding</keyword>
<proteinExistence type="inferred from homology"/>
<dbReference type="Gene3D" id="1.20.5.4820">
    <property type="match status" value="1"/>
</dbReference>
<dbReference type="Gene3D" id="1.20.58.530">
    <property type="match status" value="1"/>
</dbReference>
<evidence type="ECO:0000256" key="1">
    <source>
        <dbReference type="ARBA" id="ARBA00022741"/>
    </source>
</evidence>
<comment type="similarity">
    <text evidence="6">Belongs to the TRAFAC class myosin-kinesin ATPase superfamily. Myosin family.</text>
</comment>
<evidence type="ECO:0000256" key="6">
    <source>
        <dbReference type="PROSITE-ProRule" id="PRU00782"/>
    </source>
</evidence>
<dbReference type="GO" id="GO:0005737">
    <property type="term" value="C:cytoplasm"/>
    <property type="evidence" value="ECO:0007669"/>
    <property type="project" value="TreeGrafter"/>
</dbReference>
<protein>
    <submittedName>
        <fullName evidence="10">Putative myosin heavy chain</fullName>
    </submittedName>
</protein>
<keyword evidence="4 6" id="KW-0505">Motor protein</keyword>
<feature type="domain" description="Myosin motor" evidence="9">
    <location>
        <begin position="94"/>
        <end position="835"/>
    </location>
</feature>
<dbReference type="PRINTS" id="PR00193">
    <property type="entry name" value="MYOSINHEAVY"/>
</dbReference>
<dbReference type="EMBL" id="MKKU01000275">
    <property type="protein sequence ID" value="RNF17024.1"/>
    <property type="molecule type" value="Genomic_DNA"/>
</dbReference>
<dbReference type="InterPro" id="IPR001609">
    <property type="entry name" value="Myosin_head_motor_dom-like"/>
</dbReference>
<dbReference type="GO" id="GO:0007015">
    <property type="term" value="P:actin filament organization"/>
    <property type="evidence" value="ECO:0007669"/>
    <property type="project" value="TreeGrafter"/>
</dbReference>
<evidence type="ECO:0000256" key="5">
    <source>
        <dbReference type="ARBA" id="ARBA00023203"/>
    </source>
</evidence>
<feature type="binding site" evidence="6">
    <location>
        <begin position="194"/>
        <end position="201"/>
    </location>
    <ligand>
        <name>ATP</name>
        <dbReference type="ChEBI" id="CHEBI:30616"/>
    </ligand>
</feature>
<feature type="region of interest" description="Disordered" evidence="8">
    <location>
        <begin position="1286"/>
        <end position="1309"/>
    </location>
</feature>
<dbReference type="GO" id="GO:0000146">
    <property type="term" value="F:microfilament motor activity"/>
    <property type="evidence" value="ECO:0007669"/>
    <property type="project" value="TreeGrafter"/>
</dbReference>
<dbReference type="GO" id="GO:0051015">
    <property type="term" value="F:actin filament binding"/>
    <property type="evidence" value="ECO:0007669"/>
    <property type="project" value="TreeGrafter"/>
</dbReference>
<dbReference type="InterPro" id="IPR027417">
    <property type="entry name" value="P-loop_NTPase"/>
</dbReference>
<dbReference type="SUPFAM" id="SSF52540">
    <property type="entry name" value="P-loop containing nucleoside triphosphate hydrolases"/>
    <property type="match status" value="1"/>
</dbReference>
<feature type="compositionally biased region" description="Polar residues" evidence="8">
    <location>
        <begin position="1286"/>
        <end position="1308"/>
    </location>
</feature>
<dbReference type="InterPro" id="IPR036961">
    <property type="entry name" value="Kinesin_motor_dom_sf"/>
</dbReference>
<keyword evidence="1 6" id="KW-0547">Nucleotide-binding</keyword>
<dbReference type="GO" id="GO:0005524">
    <property type="term" value="F:ATP binding"/>
    <property type="evidence" value="ECO:0007669"/>
    <property type="project" value="UniProtKB-UniRule"/>
</dbReference>
<evidence type="ECO:0000256" key="2">
    <source>
        <dbReference type="ARBA" id="ARBA00022840"/>
    </source>
</evidence>
<evidence type="ECO:0000256" key="3">
    <source>
        <dbReference type="ARBA" id="ARBA00023123"/>
    </source>
</evidence>
<dbReference type="Pfam" id="PF00063">
    <property type="entry name" value="Myosin_head"/>
    <property type="match status" value="1"/>
</dbReference>